<evidence type="ECO:0000259" key="7">
    <source>
        <dbReference type="Pfam" id="PF00892"/>
    </source>
</evidence>
<feature type="transmembrane region" description="Helical" evidence="6">
    <location>
        <begin position="269"/>
        <end position="287"/>
    </location>
</feature>
<dbReference type="Pfam" id="PF00892">
    <property type="entry name" value="EamA"/>
    <property type="match status" value="2"/>
</dbReference>
<dbReference type="GO" id="GO:0016020">
    <property type="term" value="C:membrane"/>
    <property type="evidence" value="ECO:0007669"/>
    <property type="project" value="UniProtKB-SubCell"/>
</dbReference>
<keyword evidence="5 6" id="KW-0472">Membrane</keyword>
<dbReference type="EMBL" id="RQXV01000003">
    <property type="protein sequence ID" value="RRD00075.1"/>
    <property type="molecule type" value="Genomic_DNA"/>
</dbReference>
<feature type="transmembrane region" description="Helical" evidence="6">
    <location>
        <begin position="153"/>
        <end position="171"/>
    </location>
</feature>
<evidence type="ECO:0000256" key="6">
    <source>
        <dbReference type="SAM" id="Phobius"/>
    </source>
</evidence>
<sequence>MPYFLLTVTVLFWAGNFVTARGVSADFPPLTMSFMRWGLALLIILPFVLPRIWHKRELIRQHLPILITLAVVGVASFNTLIYLGVQTTQATNATLMQSAIPIIILVICSLFLGETVVRRQWLGVFISLTGVMLLIAKGDLQVLLTLSFNTGDLWILAAVLCWSVYSVLLRWKPVELDGFTFLGFTVLVAVIVLFPLMLTEVLNGEKPNWGPNTLSAIIYMAICPSILSYIFWNRGVAQLGAATAGLFFHLMPLFGLILSVIFLNETVEPFHFVGMGLIFCGIYLAILTGTRHNDKKVQTDADNAG</sequence>
<dbReference type="Proteomes" id="UP000267535">
    <property type="component" value="Unassembled WGS sequence"/>
</dbReference>
<feature type="transmembrane region" description="Helical" evidence="6">
    <location>
        <begin position="34"/>
        <end position="53"/>
    </location>
</feature>
<feature type="transmembrane region" description="Helical" evidence="6">
    <location>
        <begin position="239"/>
        <end position="263"/>
    </location>
</feature>
<comment type="subcellular location">
    <subcellularLocation>
        <location evidence="1">Membrane</location>
        <topology evidence="1">Multi-pass membrane protein</topology>
    </subcellularLocation>
</comment>
<accession>A0A3P1ST53</accession>
<dbReference type="AlphaFoldDB" id="A0A3P1ST53"/>
<dbReference type="OrthoDB" id="4167046at2"/>
<evidence type="ECO:0000256" key="1">
    <source>
        <dbReference type="ARBA" id="ARBA00004141"/>
    </source>
</evidence>
<evidence type="ECO:0000313" key="8">
    <source>
        <dbReference type="EMBL" id="RRD00075.1"/>
    </source>
</evidence>
<evidence type="ECO:0000256" key="4">
    <source>
        <dbReference type="ARBA" id="ARBA00022989"/>
    </source>
</evidence>
<keyword evidence="4 6" id="KW-1133">Transmembrane helix</keyword>
<proteinExistence type="inferred from homology"/>
<evidence type="ECO:0000256" key="3">
    <source>
        <dbReference type="ARBA" id="ARBA00022692"/>
    </source>
</evidence>
<dbReference type="PANTHER" id="PTHR32322">
    <property type="entry name" value="INNER MEMBRANE TRANSPORTER"/>
    <property type="match status" value="1"/>
</dbReference>
<feature type="transmembrane region" description="Helical" evidence="6">
    <location>
        <begin position="213"/>
        <end position="232"/>
    </location>
</feature>
<keyword evidence="9" id="KW-1185">Reference proteome</keyword>
<name>A0A3P1ST53_9GAMM</name>
<dbReference type="SUPFAM" id="SSF103481">
    <property type="entry name" value="Multidrug resistance efflux transporter EmrE"/>
    <property type="match status" value="2"/>
</dbReference>
<feature type="domain" description="EamA" evidence="7">
    <location>
        <begin position="150"/>
        <end position="286"/>
    </location>
</feature>
<comment type="caution">
    <text evidence="8">The sequence shown here is derived from an EMBL/GenBank/DDBJ whole genome shotgun (WGS) entry which is preliminary data.</text>
</comment>
<dbReference type="InterPro" id="IPR050638">
    <property type="entry name" value="AA-Vitamin_Transporters"/>
</dbReference>
<dbReference type="PANTHER" id="PTHR32322:SF2">
    <property type="entry name" value="EAMA DOMAIN-CONTAINING PROTEIN"/>
    <property type="match status" value="1"/>
</dbReference>
<feature type="domain" description="EamA" evidence="7">
    <location>
        <begin position="3"/>
        <end position="135"/>
    </location>
</feature>
<dbReference type="RefSeq" id="WP_124925545.1">
    <property type="nucleotide sequence ID" value="NZ_BMOH01000005.1"/>
</dbReference>
<feature type="transmembrane region" description="Helical" evidence="6">
    <location>
        <begin position="178"/>
        <end position="198"/>
    </location>
</feature>
<feature type="transmembrane region" description="Helical" evidence="6">
    <location>
        <begin position="65"/>
        <end position="83"/>
    </location>
</feature>
<gene>
    <name evidence="8" type="ORF">EHS89_07650</name>
</gene>
<organism evidence="8 9">
    <name type="scientific">Amphritea balenae</name>
    <dbReference type="NCBI Taxonomy" id="452629"/>
    <lineage>
        <taxon>Bacteria</taxon>
        <taxon>Pseudomonadati</taxon>
        <taxon>Pseudomonadota</taxon>
        <taxon>Gammaproteobacteria</taxon>
        <taxon>Oceanospirillales</taxon>
        <taxon>Oceanospirillaceae</taxon>
        <taxon>Amphritea</taxon>
    </lineage>
</organism>
<evidence type="ECO:0000256" key="5">
    <source>
        <dbReference type="ARBA" id="ARBA00023136"/>
    </source>
</evidence>
<dbReference type="InterPro" id="IPR000620">
    <property type="entry name" value="EamA_dom"/>
</dbReference>
<feature type="transmembrane region" description="Helical" evidence="6">
    <location>
        <begin position="95"/>
        <end position="113"/>
    </location>
</feature>
<comment type="similarity">
    <text evidence="2">Belongs to the EamA transporter family.</text>
</comment>
<feature type="transmembrane region" description="Helical" evidence="6">
    <location>
        <begin position="120"/>
        <end position="138"/>
    </location>
</feature>
<dbReference type="InterPro" id="IPR037185">
    <property type="entry name" value="EmrE-like"/>
</dbReference>
<protein>
    <submittedName>
        <fullName evidence="8">DMT family transporter</fullName>
    </submittedName>
</protein>
<evidence type="ECO:0000256" key="2">
    <source>
        <dbReference type="ARBA" id="ARBA00007362"/>
    </source>
</evidence>
<keyword evidence="3 6" id="KW-0812">Transmembrane</keyword>
<reference evidence="8 9" key="1">
    <citation type="submission" date="2018-11" db="EMBL/GenBank/DDBJ databases">
        <title>The draft genome sequence of Amphritea balenae JAMM 1525T.</title>
        <authorList>
            <person name="Fang Z."/>
            <person name="Zhang Y."/>
            <person name="Han X."/>
        </authorList>
    </citation>
    <scope>NUCLEOTIDE SEQUENCE [LARGE SCALE GENOMIC DNA]</scope>
    <source>
        <strain evidence="8 9">JAMM 1525</strain>
    </source>
</reference>
<evidence type="ECO:0000313" key="9">
    <source>
        <dbReference type="Proteomes" id="UP000267535"/>
    </source>
</evidence>